<reference evidence="6 7" key="1">
    <citation type="journal article" date="2006" name="Science">
        <title>Phytophthora genome sequences uncover evolutionary origins and mechanisms of pathogenesis.</title>
        <authorList>
            <person name="Tyler B.M."/>
            <person name="Tripathy S."/>
            <person name="Zhang X."/>
            <person name="Dehal P."/>
            <person name="Jiang R.H."/>
            <person name="Aerts A."/>
            <person name="Arredondo F.D."/>
            <person name="Baxter L."/>
            <person name="Bensasson D."/>
            <person name="Beynon J.L."/>
            <person name="Chapman J."/>
            <person name="Damasceno C.M."/>
            <person name="Dorrance A.E."/>
            <person name="Dou D."/>
            <person name="Dickerman A.W."/>
            <person name="Dubchak I.L."/>
            <person name="Garbelotto M."/>
            <person name="Gijzen M."/>
            <person name="Gordon S.G."/>
            <person name="Govers F."/>
            <person name="Grunwald N.J."/>
            <person name="Huang W."/>
            <person name="Ivors K.L."/>
            <person name="Jones R.W."/>
            <person name="Kamoun S."/>
            <person name="Krampis K."/>
            <person name="Lamour K.H."/>
            <person name="Lee M.K."/>
            <person name="McDonald W.H."/>
            <person name="Medina M."/>
            <person name="Meijer H.J."/>
            <person name="Nordberg E.K."/>
            <person name="Maclean D.J."/>
            <person name="Ospina-Giraldo M.D."/>
            <person name="Morris P.F."/>
            <person name="Phuntumart V."/>
            <person name="Putnam N.H."/>
            <person name="Rash S."/>
            <person name="Rose J.K."/>
            <person name="Sakihama Y."/>
            <person name="Salamov A.A."/>
            <person name="Savidor A."/>
            <person name="Scheuring C.F."/>
            <person name="Smith B.M."/>
            <person name="Sobral B.W."/>
            <person name="Terry A."/>
            <person name="Torto-Alalibo T.A."/>
            <person name="Win J."/>
            <person name="Xu Z."/>
            <person name="Zhang H."/>
            <person name="Grigoriev I.V."/>
            <person name="Rokhsar D.S."/>
            <person name="Boore J.L."/>
        </authorList>
    </citation>
    <scope>NUCLEOTIDE SEQUENCE [LARGE SCALE GENOMIC DNA]</scope>
    <source>
        <strain evidence="6 7">P6497</strain>
    </source>
</reference>
<dbReference type="OMA" id="IISETMV"/>
<dbReference type="GeneID" id="20643076"/>
<keyword evidence="3" id="KW-0378">Hydrolase</keyword>
<organism evidence="6 7">
    <name type="scientific">Phytophthora sojae (strain P6497)</name>
    <name type="common">Soybean stem and root rot agent</name>
    <name type="synonym">Phytophthora megasperma f. sp. glycines</name>
    <dbReference type="NCBI Taxonomy" id="1094619"/>
    <lineage>
        <taxon>Eukaryota</taxon>
        <taxon>Sar</taxon>
        <taxon>Stramenopiles</taxon>
        <taxon>Oomycota</taxon>
        <taxon>Peronosporomycetes</taxon>
        <taxon>Peronosporales</taxon>
        <taxon>Peronosporaceae</taxon>
        <taxon>Phytophthora</taxon>
    </lineage>
</organism>
<keyword evidence="7" id="KW-1185">Reference proteome</keyword>
<comment type="similarity">
    <text evidence="1">Belongs to the peptidase C15 family.</text>
</comment>
<keyword evidence="2" id="KW-0645">Protease</keyword>
<dbReference type="RefSeq" id="XP_009514973.1">
    <property type="nucleotide sequence ID" value="XM_009516678.1"/>
</dbReference>
<keyword evidence="4" id="KW-0788">Thiol protease</keyword>
<dbReference type="Proteomes" id="UP000002640">
    <property type="component" value="Unassembled WGS sequence"/>
</dbReference>
<evidence type="ECO:0000256" key="1">
    <source>
        <dbReference type="ARBA" id="ARBA00006641"/>
    </source>
</evidence>
<evidence type="ECO:0000256" key="2">
    <source>
        <dbReference type="ARBA" id="ARBA00022670"/>
    </source>
</evidence>
<dbReference type="InterPro" id="IPR014756">
    <property type="entry name" value="Ig_E-set"/>
</dbReference>
<dbReference type="InterPro" id="IPR013518">
    <property type="entry name" value="K_chnl_inward-rec_Kir_cyto"/>
</dbReference>
<dbReference type="InParanoid" id="G4YGZ7"/>
<dbReference type="PANTHER" id="PTHR23402:SF1">
    <property type="entry name" value="PYROGLUTAMYL-PEPTIDASE I"/>
    <property type="match status" value="1"/>
</dbReference>
<name>G4YGZ7_PHYSP</name>
<dbReference type="SUPFAM" id="SSF81296">
    <property type="entry name" value="E set domains"/>
    <property type="match status" value="1"/>
</dbReference>
<dbReference type="Gene3D" id="2.60.40.1400">
    <property type="entry name" value="G protein-activated inward rectifier potassium channel 1"/>
    <property type="match status" value="1"/>
</dbReference>
<evidence type="ECO:0000313" key="7">
    <source>
        <dbReference type="Proteomes" id="UP000002640"/>
    </source>
</evidence>
<sequence length="276" mass="31418">MSVVVLNRNFGRRETHELRLVRNVWPIINLCNTLTHIIDESSPLFHLSTDELLSGDHFFVVLFTGLDNIISETMVARKAYHACDILVDHHFEDNITLTADGLYIDLDAINATYFDPDVASEEQPADSADKRDVYVTGFGKFGDILENPTTFLAKKLEEHPKVTESHVLEERGRPCIFLHFGIIHEGEPDEITTKVPVEEMLPTLKAVHPRIALSTDPGRYICNYVYYRSLVWTKRQQAKGHPEHLALFVHVPEYRNVVFEDQVALASKIVDLVADL</sequence>
<accession>G4YGZ7</accession>
<dbReference type="Pfam" id="PF01470">
    <property type="entry name" value="Peptidase_C15"/>
    <property type="match status" value="1"/>
</dbReference>
<dbReference type="EMBL" id="JH159151">
    <property type="protein sequence ID" value="EGZ27698.1"/>
    <property type="molecule type" value="Genomic_DNA"/>
</dbReference>
<dbReference type="Gene3D" id="3.40.630.20">
    <property type="entry name" value="Peptidase C15, pyroglutamyl peptidase I-like"/>
    <property type="match status" value="1"/>
</dbReference>
<dbReference type="GO" id="GO:0006508">
    <property type="term" value="P:proteolysis"/>
    <property type="evidence" value="ECO:0007669"/>
    <property type="project" value="UniProtKB-KW"/>
</dbReference>
<gene>
    <name evidence="6" type="ORF">PHYSODRAFT_308812</name>
</gene>
<dbReference type="Pfam" id="PF17655">
    <property type="entry name" value="IRK_C"/>
    <property type="match status" value="1"/>
</dbReference>
<dbReference type="InterPro" id="IPR016125">
    <property type="entry name" value="Peptidase_C15-like"/>
</dbReference>
<evidence type="ECO:0000256" key="4">
    <source>
        <dbReference type="ARBA" id="ARBA00022807"/>
    </source>
</evidence>
<protein>
    <recommendedName>
        <fullName evidence="5">Inward rectifier potassium channel C-terminal domain-containing protein</fullName>
    </recommendedName>
</protein>
<dbReference type="InterPro" id="IPR036440">
    <property type="entry name" value="Peptidase_C15-like_sf"/>
</dbReference>
<dbReference type="SUPFAM" id="SSF53182">
    <property type="entry name" value="Pyrrolidone carboxyl peptidase (pyroglutamate aminopeptidase)"/>
    <property type="match status" value="1"/>
</dbReference>
<proteinExistence type="inferred from homology"/>
<evidence type="ECO:0000313" key="6">
    <source>
        <dbReference type="EMBL" id="EGZ27698.1"/>
    </source>
</evidence>
<dbReference type="AlphaFoldDB" id="G4YGZ7"/>
<dbReference type="KEGG" id="psoj:PHYSODRAFT_308812"/>
<dbReference type="InterPro" id="IPR041647">
    <property type="entry name" value="IRK_C"/>
</dbReference>
<dbReference type="GO" id="GO:0008234">
    <property type="term" value="F:cysteine-type peptidase activity"/>
    <property type="evidence" value="ECO:0007669"/>
    <property type="project" value="UniProtKB-KW"/>
</dbReference>
<evidence type="ECO:0000256" key="3">
    <source>
        <dbReference type="ARBA" id="ARBA00022801"/>
    </source>
</evidence>
<dbReference type="SMR" id="G4YGZ7"/>
<feature type="domain" description="Inward rectifier potassium channel C-terminal" evidence="5">
    <location>
        <begin position="31"/>
        <end position="113"/>
    </location>
</feature>
<evidence type="ECO:0000259" key="5">
    <source>
        <dbReference type="Pfam" id="PF17655"/>
    </source>
</evidence>
<dbReference type="PANTHER" id="PTHR23402">
    <property type="entry name" value="PROTEASE FAMILY C15 PYROGLUTAMYL-PEPTIDASE I-RELATED"/>
    <property type="match status" value="1"/>
</dbReference>